<accession>A0A2M9Z709</accession>
<proteinExistence type="predicted"/>
<comment type="caution">
    <text evidence="3">The sequence shown here is derived from an EMBL/GenBank/DDBJ whole genome shotgun (WGS) entry which is preliminary data.</text>
</comment>
<keyword evidence="5" id="KW-1185">Reference proteome</keyword>
<dbReference type="Proteomes" id="UP001580391">
    <property type="component" value="Unassembled WGS sequence"/>
</dbReference>
<evidence type="ECO:0000313" key="3">
    <source>
        <dbReference type="EMBL" id="PJZ64221.1"/>
    </source>
</evidence>
<dbReference type="AlphaFoldDB" id="A0A2M9Z709"/>
<evidence type="ECO:0000313" key="5">
    <source>
        <dbReference type="Proteomes" id="UP001580391"/>
    </source>
</evidence>
<dbReference type="EMBL" id="NPDT01000011">
    <property type="protein sequence ID" value="PJZ64221.1"/>
    <property type="molecule type" value="Genomic_DNA"/>
</dbReference>
<sequence length="170" mass="19893">MNPTIQETDLYREFLKEKKSNRRWELAGYILGYGAYAIILYIVFALKRENPQLSALFFYGLLTRSSSLLIGRFFLVPKIFLGLLSSDEKTAISSWETIQNHKEEIVGRLARNIFGWNDASGLFSMDRSALTEFIREHTKIDWRKAGIYYLYFYVPISLFLIYLTIAAWYA</sequence>
<evidence type="ECO:0000313" key="4">
    <source>
        <dbReference type="Proteomes" id="UP000231912"/>
    </source>
</evidence>
<protein>
    <submittedName>
        <fullName evidence="3">Uncharacterized protein</fullName>
    </submittedName>
</protein>
<feature type="transmembrane region" description="Helical" evidence="1">
    <location>
        <begin position="148"/>
        <end position="169"/>
    </location>
</feature>
<keyword evidence="1" id="KW-0812">Transmembrane</keyword>
<dbReference type="Proteomes" id="UP000231912">
    <property type="component" value="Unassembled WGS sequence"/>
</dbReference>
<evidence type="ECO:0000256" key="1">
    <source>
        <dbReference type="SAM" id="Phobius"/>
    </source>
</evidence>
<dbReference type="EMBL" id="JBHILJ010000003">
    <property type="protein sequence ID" value="MFB5736456.1"/>
    <property type="molecule type" value="Genomic_DNA"/>
</dbReference>
<feature type="transmembrane region" description="Helical" evidence="1">
    <location>
        <begin position="56"/>
        <end position="75"/>
    </location>
</feature>
<feature type="transmembrane region" description="Helical" evidence="1">
    <location>
        <begin position="26"/>
        <end position="44"/>
    </location>
</feature>
<organism evidence="3 4">
    <name type="scientific">Leptospira wolffii</name>
    <dbReference type="NCBI Taxonomy" id="409998"/>
    <lineage>
        <taxon>Bacteria</taxon>
        <taxon>Pseudomonadati</taxon>
        <taxon>Spirochaetota</taxon>
        <taxon>Spirochaetia</taxon>
        <taxon>Leptospirales</taxon>
        <taxon>Leptospiraceae</taxon>
        <taxon>Leptospira</taxon>
    </lineage>
</organism>
<reference evidence="3 4" key="1">
    <citation type="submission" date="2017-07" db="EMBL/GenBank/DDBJ databases">
        <title>Leptospira spp. isolated from tropical soils.</title>
        <authorList>
            <person name="Thibeaux R."/>
            <person name="Iraola G."/>
            <person name="Ferres I."/>
            <person name="Bierque E."/>
            <person name="Girault D."/>
            <person name="Soupe-Gilbert M.-E."/>
            <person name="Picardeau M."/>
            <person name="Goarant C."/>
        </authorList>
    </citation>
    <scope>NUCLEOTIDE SEQUENCE [LARGE SCALE GENOMIC DNA]</scope>
    <source>
        <strain evidence="3 4">FH2-C-A2</strain>
    </source>
</reference>
<name>A0A2M9Z709_9LEPT</name>
<gene>
    <name evidence="2" type="ORF">ACE5IX_08060</name>
    <name evidence="3" type="ORF">CH371_19075</name>
</gene>
<reference evidence="2 5" key="2">
    <citation type="submission" date="2024-09" db="EMBL/GenBank/DDBJ databases">
        <title>Taxonomic and Genotyping Characterization of Leptospira Strains isolated from Multiple Sources in Colombia highlights the importance of intermediate species.</title>
        <authorList>
            <person name="Torres Higuera L."/>
            <person name="Rojas Tapias D."/>
            <person name="Jimenez Velasquez S."/>
            <person name="Renjifo Ibanez C."/>
        </authorList>
    </citation>
    <scope>NUCLEOTIDE SEQUENCE [LARGE SCALE GENOMIC DNA]</scope>
    <source>
        <strain evidence="2 5">Lep080</strain>
    </source>
</reference>
<evidence type="ECO:0000313" key="2">
    <source>
        <dbReference type="EMBL" id="MFB5736456.1"/>
    </source>
</evidence>
<keyword evidence="1" id="KW-0472">Membrane</keyword>
<keyword evidence="1" id="KW-1133">Transmembrane helix</keyword>
<dbReference type="RefSeq" id="WP_016544685.1">
    <property type="nucleotide sequence ID" value="NZ_JBHILI010000004.1"/>
</dbReference>